<dbReference type="PRINTS" id="PR01790">
    <property type="entry name" value="SMP30FAMILY"/>
</dbReference>
<dbReference type="InterPro" id="IPR011042">
    <property type="entry name" value="6-blade_b-propeller_TolB-like"/>
</dbReference>
<dbReference type="PANTHER" id="PTHR47572:SF5">
    <property type="entry name" value="BLR2277 PROTEIN"/>
    <property type="match status" value="1"/>
</dbReference>
<evidence type="ECO:0000259" key="1">
    <source>
        <dbReference type="Pfam" id="PF08450"/>
    </source>
</evidence>
<dbReference type="PANTHER" id="PTHR47572">
    <property type="entry name" value="LIPOPROTEIN-RELATED"/>
    <property type="match status" value="1"/>
</dbReference>
<sequence>MSRLRTLATGMGLVESPRWHQGRLYVSDWTAGEVCAVGPDGTVEVVASVGALPLCTAWSPDGRMTIVDSPRSRLLRREPDGTLAVRADLGALGRWWNDIVVDGRGNTYVNRIGFDMLAGEQPVPGHVTLVTPDGTARDVAGGLLFPNGMAVTPDNSTLVVADSYARRLVGFDIGPDGSLSEGRPWAELGADAPDGICVDAEGAVWYATVPGMRCARVRQGGEVLETVELDRGGFACTLGGPDGRTLFVAAAEWLGPGAEPVRPGSGRVLAVEVTVPGAGWP</sequence>
<evidence type="ECO:0000313" key="3">
    <source>
        <dbReference type="Proteomes" id="UP001596067"/>
    </source>
</evidence>
<gene>
    <name evidence="2" type="ORF">ACFP0N_18275</name>
</gene>
<protein>
    <submittedName>
        <fullName evidence="2">SMP-30/gluconolactonase/LRE family protein</fullName>
    </submittedName>
</protein>
<proteinExistence type="predicted"/>
<dbReference type="EMBL" id="JBHSOD010000021">
    <property type="protein sequence ID" value="MFC5886918.1"/>
    <property type="molecule type" value="Genomic_DNA"/>
</dbReference>
<dbReference type="InterPro" id="IPR051262">
    <property type="entry name" value="SMP-30/CGR1_Lactonase"/>
</dbReference>
<dbReference type="Proteomes" id="UP001596067">
    <property type="component" value="Unassembled WGS sequence"/>
</dbReference>
<keyword evidence="3" id="KW-1185">Reference proteome</keyword>
<dbReference type="RefSeq" id="WP_313767456.1">
    <property type="nucleotide sequence ID" value="NZ_BAAAVH010000027.1"/>
</dbReference>
<name>A0ABW1EZ81_9ACTN</name>
<dbReference type="Gene3D" id="2.120.10.30">
    <property type="entry name" value="TolB, C-terminal domain"/>
    <property type="match status" value="1"/>
</dbReference>
<dbReference type="InterPro" id="IPR013658">
    <property type="entry name" value="SGL"/>
</dbReference>
<feature type="domain" description="SMP-30/Gluconolactonase/LRE-like region" evidence="1">
    <location>
        <begin position="15"/>
        <end position="251"/>
    </location>
</feature>
<reference evidence="3" key="1">
    <citation type="journal article" date="2019" name="Int. J. Syst. Evol. Microbiol.">
        <title>The Global Catalogue of Microorganisms (GCM) 10K type strain sequencing project: providing services to taxonomists for standard genome sequencing and annotation.</title>
        <authorList>
            <consortium name="The Broad Institute Genomics Platform"/>
            <consortium name="The Broad Institute Genome Sequencing Center for Infectious Disease"/>
            <person name="Wu L."/>
            <person name="Ma J."/>
        </authorList>
    </citation>
    <scope>NUCLEOTIDE SEQUENCE [LARGE SCALE GENOMIC DNA]</scope>
    <source>
        <strain evidence="3">CGMCC 4.1469</strain>
    </source>
</reference>
<organism evidence="2 3">
    <name type="scientific">Kitasatospora aburaviensis</name>
    <dbReference type="NCBI Taxonomy" id="67265"/>
    <lineage>
        <taxon>Bacteria</taxon>
        <taxon>Bacillati</taxon>
        <taxon>Actinomycetota</taxon>
        <taxon>Actinomycetes</taxon>
        <taxon>Kitasatosporales</taxon>
        <taxon>Streptomycetaceae</taxon>
        <taxon>Kitasatospora</taxon>
    </lineage>
</organism>
<dbReference type="Pfam" id="PF08450">
    <property type="entry name" value="SGL"/>
    <property type="match status" value="1"/>
</dbReference>
<comment type="caution">
    <text evidence="2">The sequence shown here is derived from an EMBL/GenBank/DDBJ whole genome shotgun (WGS) entry which is preliminary data.</text>
</comment>
<dbReference type="InterPro" id="IPR005511">
    <property type="entry name" value="SMP-30"/>
</dbReference>
<evidence type="ECO:0000313" key="2">
    <source>
        <dbReference type="EMBL" id="MFC5886918.1"/>
    </source>
</evidence>
<dbReference type="SUPFAM" id="SSF63829">
    <property type="entry name" value="Calcium-dependent phosphotriesterase"/>
    <property type="match status" value="1"/>
</dbReference>
<accession>A0ABW1EZ81</accession>